<reference evidence="2" key="1">
    <citation type="journal article" date="2024" name="Proc. Natl. Acad. Sci. U.S.A.">
        <title>Extraordinary preservation of gene collinearity over three hundred million years revealed in homosporous lycophytes.</title>
        <authorList>
            <person name="Li C."/>
            <person name="Wickell D."/>
            <person name="Kuo L.Y."/>
            <person name="Chen X."/>
            <person name="Nie B."/>
            <person name="Liao X."/>
            <person name="Peng D."/>
            <person name="Ji J."/>
            <person name="Jenkins J."/>
            <person name="Williams M."/>
            <person name="Shu S."/>
            <person name="Plott C."/>
            <person name="Barry K."/>
            <person name="Rajasekar S."/>
            <person name="Grimwood J."/>
            <person name="Han X."/>
            <person name="Sun S."/>
            <person name="Hou Z."/>
            <person name="He W."/>
            <person name="Dai G."/>
            <person name="Sun C."/>
            <person name="Schmutz J."/>
            <person name="Leebens-Mack J.H."/>
            <person name="Li F.W."/>
            <person name="Wang L."/>
        </authorList>
    </citation>
    <scope>NUCLEOTIDE SEQUENCE [LARGE SCALE GENOMIC DNA]</scope>
    <source>
        <strain evidence="2">cv. PW_Plant_1</strain>
    </source>
</reference>
<protein>
    <submittedName>
        <fullName evidence="1">Uncharacterized protein</fullName>
    </submittedName>
</protein>
<evidence type="ECO:0000313" key="2">
    <source>
        <dbReference type="Proteomes" id="UP001162992"/>
    </source>
</evidence>
<dbReference type="Proteomes" id="UP001162992">
    <property type="component" value="Chromosome 11"/>
</dbReference>
<comment type="caution">
    <text evidence="1">The sequence shown here is derived from an EMBL/GenBank/DDBJ whole genome shotgun (WGS) entry which is preliminary data.</text>
</comment>
<keyword evidence="2" id="KW-1185">Reference proteome</keyword>
<name>A0ACC2C7C1_DIPCM</name>
<gene>
    <name evidence="1" type="ORF">O6H91_11G028100</name>
</gene>
<evidence type="ECO:0000313" key="1">
    <source>
        <dbReference type="EMBL" id="KAJ7537927.1"/>
    </source>
</evidence>
<proteinExistence type="predicted"/>
<dbReference type="EMBL" id="CM055102">
    <property type="protein sequence ID" value="KAJ7537927.1"/>
    <property type="molecule type" value="Genomic_DNA"/>
</dbReference>
<organism evidence="1 2">
    <name type="scientific">Diphasiastrum complanatum</name>
    <name type="common">Issler's clubmoss</name>
    <name type="synonym">Lycopodium complanatum</name>
    <dbReference type="NCBI Taxonomy" id="34168"/>
    <lineage>
        <taxon>Eukaryota</taxon>
        <taxon>Viridiplantae</taxon>
        <taxon>Streptophyta</taxon>
        <taxon>Embryophyta</taxon>
        <taxon>Tracheophyta</taxon>
        <taxon>Lycopodiopsida</taxon>
        <taxon>Lycopodiales</taxon>
        <taxon>Lycopodiaceae</taxon>
        <taxon>Lycopodioideae</taxon>
        <taxon>Diphasiastrum</taxon>
    </lineage>
</organism>
<sequence length="521" mass="56742">MPSHLEKSFQSFTIVLLDAKVTENTIPPNVKGSITFLRCADVFHKRIHLWKSSYCISHKRTLGCLPMAAQCDLQPSPQTCHYFFKIRSSQIPIIAHHVPLAFRLESSNHIPFKAPNQLKKKKKNLRPNSLVIYASHNNHTAANGSPFGTPSASHEEALRESLNSSLRATKTAHEVIELLLHGLSNNFLPLALLSMTLAGILWPIPGQVAQHWGLSRWVVSSIFLISGLTLQDGEFAKAVEAWPLGLFGLASILLFTPMAAYILLQIRLSPPELVTGLAIFCCVPTTISSGVSLTQLVGGNATLALALTVISNLFGIFTMPVMLSMLFSHGIGVSIPVQPLLSSLLQALLLPLFIGKGIRTSSLAVKSFVDRRRHKFSMLTSALLSLVPWMQISSSINVLLQTKVASLVMSFSLGLFLHILFLAWNSIAMKIICRYLGNKDGDKTSTRAIILVASQKTLPVTVAVVENIGGALGAAGLLVLPCVAAHLTQILIDALLVNIWLQQDRNQGSDLVTNHTHKHSS</sequence>
<accession>A0ACC2C7C1</accession>